<proteinExistence type="predicted"/>
<dbReference type="Gene3D" id="3.40.50.1820">
    <property type="entry name" value="alpha/beta hydrolase"/>
    <property type="match status" value="1"/>
</dbReference>
<keyword evidence="3" id="KW-1185">Reference proteome</keyword>
<dbReference type="InterPro" id="IPR029058">
    <property type="entry name" value="AB_hydrolase_fold"/>
</dbReference>
<dbReference type="GO" id="GO:0016787">
    <property type="term" value="F:hydrolase activity"/>
    <property type="evidence" value="ECO:0007669"/>
    <property type="project" value="InterPro"/>
</dbReference>
<dbReference type="RefSeq" id="WP_162534046.1">
    <property type="nucleotide sequence ID" value="NZ_CP029619.1"/>
</dbReference>
<evidence type="ECO:0000313" key="3">
    <source>
        <dbReference type="Proteomes" id="UP000245872"/>
    </source>
</evidence>
<dbReference type="Proteomes" id="UP000245872">
    <property type="component" value="Chromosome"/>
</dbReference>
<evidence type="ECO:0000259" key="1">
    <source>
        <dbReference type="Pfam" id="PF02230"/>
    </source>
</evidence>
<dbReference type="SUPFAM" id="SSF53474">
    <property type="entry name" value="alpha/beta-Hydrolases"/>
    <property type="match status" value="1"/>
</dbReference>
<dbReference type="AlphaFoldDB" id="A0A2Z3L7F9"/>
<feature type="domain" description="Phospholipase/carboxylesterase/thioesterase" evidence="1">
    <location>
        <begin position="30"/>
        <end position="229"/>
    </location>
</feature>
<dbReference type="KEGG" id="cher:DK880_00053"/>
<reference evidence="2 3" key="1">
    <citation type="submission" date="2018-05" db="EMBL/GenBank/DDBJ databases">
        <title>Candidatus Cardinium hertigii Genome Assembly.</title>
        <authorList>
            <person name="Showmaker K.C."/>
            <person name="Walden K.O."/>
            <person name="Fields C.J."/>
            <person name="Lambert K.N."/>
            <person name="Hudson M.E."/>
        </authorList>
    </citation>
    <scope>NUCLEOTIDE SEQUENCE [LARGE SCALE GENOMIC DNA]</scope>
    <source>
        <strain evidence="3">cHgTN10</strain>
    </source>
</reference>
<dbReference type="Pfam" id="PF02230">
    <property type="entry name" value="Abhydrolase_2"/>
    <property type="match status" value="1"/>
</dbReference>
<gene>
    <name evidence="2" type="ORF">DK880_00053</name>
</gene>
<dbReference type="InterPro" id="IPR003140">
    <property type="entry name" value="PLipase/COase/thioEstase"/>
</dbReference>
<sequence length="266" mass="29967">MGYIKKIVLYCLQLVIIIIQAADCNCKRSDYAEIASKTKSAKQLVVCLHRAGSNGDALINSSILLMHHKLPDCHFMAPHGTEFFIGCQCCFPSPDPREWFNSMPLRKEVELRKEVCSEIEDQGRTIAIVQPLLAKNAPLLINTIKQKQRALQLTNKDTIIVGFFEGATMGIYLTLMQEEPFLATIALPSMELIPPSSCKNTQTPISLIYKKDDTIAEKGTDTAIAYLKKYNVPCNRYILPNKRDRKSNNDEQQKMIIDCIRKASKA</sequence>
<accession>A0A2Z3L7F9</accession>
<organism evidence="2 3">
    <name type="scientific">Candidatus Cardinium hertigii</name>
    <dbReference type="NCBI Taxonomy" id="247481"/>
    <lineage>
        <taxon>Bacteria</taxon>
        <taxon>Pseudomonadati</taxon>
        <taxon>Bacteroidota</taxon>
        <taxon>Cytophagia</taxon>
        <taxon>Cytophagales</taxon>
        <taxon>Amoebophilaceae</taxon>
        <taxon>Candidatus Cardinium</taxon>
    </lineage>
</organism>
<evidence type="ECO:0000313" key="2">
    <source>
        <dbReference type="EMBL" id="AWN81391.1"/>
    </source>
</evidence>
<protein>
    <recommendedName>
        <fullName evidence="1">Phospholipase/carboxylesterase/thioesterase domain-containing protein</fullName>
    </recommendedName>
</protein>
<dbReference type="EMBL" id="CP029619">
    <property type="protein sequence ID" value="AWN81391.1"/>
    <property type="molecule type" value="Genomic_DNA"/>
</dbReference>
<name>A0A2Z3L7F9_9BACT</name>